<dbReference type="EMBL" id="MN739993">
    <property type="protein sequence ID" value="QHT81803.1"/>
    <property type="molecule type" value="Genomic_DNA"/>
</dbReference>
<sequence>MEIEFDLNDLKQIIKDIEEIKAYIAYQQEKEARTYTRLLQSQPATKPVSVNVTIDGKLYTCIGEVLYNEYEEICGTKRKEECILFKTETESEGMEPYP</sequence>
<proteinExistence type="predicted"/>
<accession>A0A6C0HPC5</accession>
<organism evidence="1">
    <name type="scientific">viral metagenome</name>
    <dbReference type="NCBI Taxonomy" id="1070528"/>
    <lineage>
        <taxon>unclassified sequences</taxon>
        <taxon>metagenomes</taxon>
        <taxon>organismal metagenomes</taxon>
    </lineage>
</organism>
<dbReference type="AlphaFoldDB" id="A0A6C0HPC5"/>
<name>A0A6C0HPC5_9ZZZZ</name>
<evidence type="ECO:0000313" key="1">
    <source>
        <dbReference type="EMBL" id="QHT81803.1"/>
    </source>
</evidence>
<protein>
    <submittedName>
        <fullName evidence="1">Uncharacterized protein</fullName>
    </submittedName>
</protein>
<reference evidence="1" key="1">
    <citation type="journal article" date="2020" name="Nature">
        <title>Giant virus diversity and host interactions through global metagenomics.</title>
        <authorList>
            <person name="Schulz F."/>
            <person name="Roux S."/>
            <person name="Paez-Espino D."/>
            <person name="Jungbluth S."/>
            <person name="Walsh D.A."/>
            <person name="Denef V.J."/>
            <person name="McMahon K.D."/>
            <person name="Konstantinidis K.T."/>
            <person name="Eloe-Fadrosh E.A."/>
            <person name="Kyrpides N.C."/>
            <person name="Woyke T."/>
        </authorList>
    </citation>
    <scope>NUCLEOTIDE SEQUENCE</scope>
    <source>
        <strain evidence="1">GVMAG-M-3300023184-160</strain>
    </source>
</reference>